<dbReference type="SUPFAM" id="SSF53756">
    <property type="entry name" value="UDP-Glycosyltransferase/glycogen phosphorylase"/>
    <property type="match status" value="1"/>
</dbReference>
<organism evidence="2 3">
    <name type="scientific">Geitlerinema calcuttense NRMC-F 0142</name>
    <dbReference type="NCBI Taxonomy" id="2922238"/>
    <lineage>
        <taxon>Bacteria</taxon>
        <taxon>Bacillati</taxon>
        <taxon>Cyanobacteriota</taxon>
        <taxon>Cyanophyceae</taxon>
        <taxon>Geitlerinematales</taxon>
        <taxon>Geitlerinemataceae</taxon>
        <taxon>Geitlerinema</taxon>
    </lineage>
</organism>
<dbReference type="Gene3D" id="3.40.50.2000">
    <property type="entry name" value="Glycogen Phosphorylase B"/>
    <property type="match status" value="2"/>
</dbReference>
<name>A0ABT7LY87_9CYAN</name>
<sequence length="394" mass="44238">MNRPLKILMVLHMPWNRNLGGPRVQLELADEFQAMGHHVEKFDCLDAFPQPSNSRIASLLLPSFSTKAKQYVQANAHRFDIIDAHQGNLPFSKQELGIQGLLVARSVGLFAFLQEFLEFEKKQWPQQKRGNPIGRLIRAFQQQREQPSYLQSLQACDLINVPNEDEKIYLQQHWGLGHKCQAFPFGLTQKRQAAFVQAIQPVTQRLEHQQVAFIGYWCNRKGSRDWGAIIQGVRAKLPDTKFLFLGTGVSEEVVLQDLNLPNSQGIEVIPSYDSDELPKLLSGATVGAFPSYMEGFGFGVLEKLACGLPSVAYDIPGPRAMLKPLDAALMVPVGNVEAFTAKLVQILQLDEIAYSQLSERCGVVAETFSWSRIAKDHLDVYSQELERLNASLVH</sequence>
<keyword evidence="3" id="KW-1185">Reference proteome</keyword>
<dbReference type="RefSeq" id="WP_284475434.1">
    <property type="nucleotide sequence ID" value="NZ_JASVEJ010000022.1"/>
</dbReference>
<dbReference type="Pfam" id="PF13692">
    <property type="entry name" value="Glyco_trans_1_4"/>
    <property type="match status" value="1"/>
</dbReference>
<evidence type="ECO:0000313" key="3">
    <source>
        <dbReference type="Proteomes" id="UP001230986"/>
    </source>
</evidence>
<evidence type="ECO:0000256" key="1">
    <source>
        <dbReference type="ARBA" id="ARBA00022679"/>
    </source>
</evidence>
<keyword evidence="1 2" id="KW-0808">Transferase</keyword>
<dbReference type="EC" id="2.4.-.-" evidence="2"/>
<dbReference type="PANTHER" id="PTHR46401">
    <property type="entry name" value="GLYCOSYLTRANSFERASE WBBK-RELATED"/>
    <property type="match status" value="1"/>
</dbReference>
<reference evidence="2 3" key="1">
    <citation type="submission" date="2023-06" db="EMBL/GenBank/DDBJ databases">
        <title>Whole genome sequence of Oscillatoria calcuttensis NRMC-F 0142.</title>
        <authorList>
            <person name="Shakena Fathima T."/>
            <person name="Muralitharan G."/>
            <person name="Thajuddin N."/>
        </authorList>
    </citation>
    <scope>NUCLEOTIDE SEQUENCE [LARGE SCALE GENOMIC DNA]</scope>
    <source>
        <strain evidence="2 3">NRMC-F 0142</strain>
    </source>
</reference>
<dbReference type="PANTHER" id="PTHR46401:SF2">
    <property type="entry name" value="GLYCOSYLTRANSFERASE WBBK-RELATED"/>
    <property type="match status" value="1"/>
</dbReference>
<comment type="caution">
    <text evidence="2">The sequence shown here is derived from an EMBL/GenBank/DDBJ whole genome shotgun (WGS) entry which is preliminary data.</text>
</comment>
<dbReference type="EMBL" id="JASVEJ010000022">
    <property type="protein sequence ID" value="MDL5056982.1"/>
    <property type="molecule type" value="Genomic_DNA"/>
</dbReference>
<accession>A0ABT7LY87</accession>
<gene>
    <name evidence="2" type="ORF">QQ055_05820</name>
</gene>
<evidence type="ECO:0000313" key="2">
    <source>
        <dbReference type="EMBL" id="MDL5056982.1"/>
    </source>
</evidence>
<dbReference type="Proteomes" id="UP001230986">
    <property type="component" value="Unassembled WGS sequence"/>
</dbReference>
<protein>
    <submittedName>
        <fullName evidence="2">Glycosyltransferase family 4 protein</fullName>
        <ecNumber evidence="2">2.4.-.-</ecNumber>
    </submittedName>
</protein>
<dbReference type="CDD" id="cd03801">
    <property type="entry name" value="GT4_PimA-like"/>
    <property type="match status" value="1"/>
</dbReference>
<proteinExistence type="predicted"/>
<keyword evidence="2" id="KW-0328">Glycosyltransferase</keyword>
<dbReference type="GO" id="GO:0016757">
    <property type="term" value="F:glycosyltransferase activity"/>
    <property type="evidence" value="ECO:0007669"/>
    <property type="project" value="UniProtKB-KW"/>
</dbReference>